<keyword evidence="3" id="KW-0808">Transferase</keyword>
<accession>A0A1J9Q9T3</accession>
<dbReference type="Pfam" id="PF00069">
    <property type="entry name" value="Pkinase"/>
    <property type="match status" value="2"/>
</dbReference>
<dbReference type="InterPro" id="IPR000719">
    <property type="entry name" value="Prot_kinase_dom"/>
</dbReference>
<gene>
    <name evidence="12" type="ORF">AJ78_07390</name>
</gene>
<evidence type="ECO:0000256" key="4">
    <source>
        <dbReference type="ARBA" id="ARBA00022741"/>
    </source>
</evidence>
<comment type="caution">
    <text evidence="12">The sequence shown here is derived from an EMBL/GenBank/DDBJ whole genome shotgun (WGS) entry which is preliminary data.</text>
</comment>
<dbReference type="InterPro" id="IPR017441">
    <property type="entry name" value="Protein_kinase_ATP_BS"/>
</dbReference>
<organism evidence="12 13">
    <name type="scientific">Emergomyces pasteurianus Ep9510</name>
    <dbReference type="NCBI Taxonomy" id="1447872"/>
    <lineage>
        <taxon>Eukaryota</taxon>
        <taxon>Fungi</taxon>
        <taxon>Dikarya</taxon>
        <taxon>Ascomycota</taxon>
        <taxon>Pezizomycotina</taxon>
        <taxon>Eurotiomycetes</taxon>
        <taxon>Eurotiomycetidae</taxon>
        <taxon>Onygenales</taxon>
        <taxon>Ajellomycetaceae</taxon>
        <taxon>Emergomyces</taxon>
    </lineage>
</organism>
<dbReference type="GO" id="GO:0000245">
    <property type="term" value="P:spliceosomal complex assembly"/>
    <property type="evidence" value="ECO:0007669"/>
    <property type="project" value="TreeGrafter"/>
</dbReference>
<dbReference type="EC" id="2.7.11.1" evidence="1"/>
<feature type="domain" description="Protein kinase" evidence="11">
    <location>
        <begin position="49"/>
        <end position="483"/>
    </location>
</feature>
<dbReference type="SUPFAM" id="SSF56112">
    <property type="entry name" value="Protein kinase-like (PK-like)"/>
    <property type="match status" value="1"/>
</dbReference>
<comment type="catalytic activity">
    <reaction evidence="8">
        <text>L-seryl-[protein] + ATP = O-phospho-L-seryl-[protein] + ADP + H(+)</text>
        <dbReference type="Rhea" id="RHEA:17989"/>
        <dbReference type="Rhea" id="RHEA-COMP:9863"/>
        <dbReference type="Rhea" id="RHEA-COMP:11604"/>
        <dbReference type="ChEBI" id="CHEBI:15378"/>
        <dbReference type="ChEBI" id="CHEBI:29999"/>
        <dbReference type="ChEBI" id="CHEBI:30616"/>
        <dbReference type="ChEBI" id="CHEBI:83421"/>
        <dbReference type="ChEBI" id="CHEBI:456216"/>
        <dbReference type="EC" id="2.7.11.1"/>
    </reaction>
</comment>
<dbReference type="GO" id="GO:0050684">
    <property type="term" value="P:regulation of mRNA processing"/>
    <property type="evidence" value="ECO:0007669"/>
    <property type="project" value="TreeGrafter"/>
</dbReference>
<evidence type="ECO:0000256" key="1">
    <source>
        <dbReference type="ARBA" id="ARBA00012513"/>
    </source>
</evidence>
<dbReference type="Proteomes" id="UP000182235">
    <property type="component" value="Unassembled WGS sequence"/>
</dbReference>
<sequence length="485" mass="54830">MSSPARTPASRSEEWRFEETGDPCEWSEDSRPGGFHPVNIGDIFKDGRYRVIRKLGYGSFSTVWLVVDNDSPRYLAMKIMMAKQSSFSDTELEIDRHLAERASSNVSQSKHVALSVDNFKHVGPNGIHLCLCYQPMGGTVASMIEKLRENQHIKPPKGECLRYPTWMAKLILKHILLGLSFLHQNSVVHGDIQPGNFLFPTSNLDSLKEEESKQSESHITAPLQRCDGKIDRWAPRHLMLPQSLYKYADLGPGMFIKTSDLGAAFWSSNPPKETVTPVALRAPELIFGEPFGSPIDIWSFGCLIYELLTGLRLFGVWMMGDDSQEEADDDHLMELNDVLEPLPDSWLHKWPRSHLFFGPNRERLDPPAEKDIDIGGDDEQNAEYLERLGGVFDSEDGGMTPIEGDRDDVSNGDGFRIMDDPYPNFENDAPFINERLEVLFEKNKPADMSTAEAEVVTSLIRQILQYDASGRPTVAQLLEHEWFKD</sequence>
<evidence type="ECO:0000256" key="7">
    <source>
        <dbReference type="ARBA" id="ARBA00047899"/>
    </source>
</evidence>
<dbReference type="InterPro" id="IPR051334">
    <property type="entry name" value="SRPK"/>
</dbReference>
<keyword evidence="6 9" id="KW-0067">ATP-binding</keyword>
<dbReference type="PROSITE" id="PS00107">
    <property type="entry name" value="PROTEIN_KINASE_ATP"/>
    <property type="match status" value="1"/>
</dbReference>
<evidence type="ECO:0000256" key="10">
    <source>
        <dbReference type="SAM" id="MobiDB-lite"/>
    </source>
</evidence>
<evidence type="ECO:0000256" key="6">
    <source>
        <dbReference type="ARBA" id="ARBA00022840"/>
    </source>
</evidence>
<keyword evidence="13" id="KW-1185">Reference proteome</keyword>
<reference evidence="12 13" key="1">
    <citation type="submission" date="2015-07" db="EMBL/GenBank/DDBJ databases">
        <title>Emmonsia species relationships and genome sequence.</title>
        <authorList>
            <consortium name="The Broad Institute Genomics Platform"/>
            <person name="Cuomo C.A."/>
            <person name="Munoz J.F."/>
            <person name="Imamovic A."/>
            <person name="Priest M.E."/>
            <person name="Young S."/>
            <person name="Clay O.K."/>
            <person name="McEwen J.G."/>
        </authorList>
    </citation>
    <scope>NUCLEOTIDE SEQUENCE [LARGE SCALE GENOMIC DNA]</scope>
    <source>
        <strain evidence="12 13">UAMH 9510</strain>
    </source>
</reference>
<dbReference type="InterPro" id="IPR011009">
    <property type="entry name" value="Kinase-like_dom_sf"/>
</dbReference>
<evidence type="ECO:0000313" key="13">
    <source>
        <dbReference type="Proteomes" id="UP000182235"/>
    </source>
</evidence>
<dbReference type="OrthoDB" id="4177164at2759"/>
<evidence type="ECO:0000259" key="11">
    <source>
        <dbReference type="PROSITE" id="PS50011"/>
    </source>
</evidence>
<dbReference type="EMBL" id="LGRN01000468">
    <property type="protein sequence ID" value="OJD11941.1"/>
    <property type="molecule type" value="Genomic_DNA"/>
</dbReference>
<dbReference type="PROSITE" id="PS50011">
    <property type="entry name" value="PROTEIN_KINASE_DOM"/>
    <property type="match status" value="1"/>
</dbReference>
<evidence type="ECO:0000256" key="9">
    <source>
        <dbReference type="PROSITE-ProRule" id="PRU10141"/>
    </source>
</evidence>
<dbReference type="GO" id="GO:0004674">
    <property type="term" value="F:protein serine/threonine kinase activity"/>
    <property type="evidence" value="ECO:0007669"/>
    <property type="project" value="UniProtKB-KW"/>
</dbReference>
<dbReference type="AlphaFoldDB" id="A0A1J9Q9T3"/>
<feature type="binding site" evidence="9">
    <location>
        <position position="78"/>
    </location>
    <ligand>
        <name>ATP</name>
        <dbReference type="ChEBI" id="CHEBI:30616"/>
    </ligand>
</feature>
<dbReference type="SMART" id="SM00220">
    <property type="entry name" value="S_TKc"/>
    <property type="match status" value="1"/>
</dbReference>
<dbReference type="Gene3D" id="3.30.200.20">
    <property type="entry name" value="Phosphorylase Kinase, domain 1"/>
    <property type="match status" value="1"/>
</dbReference>
<dbReference type="VEuPathDB" id="FungiDB:AJ78_07390"/>
<evidence type="ECO:0000313" key="12">
    <source>
        <dbReference type="EMBL" id="OJD11941.1"/>
    </source>
</evidence>
<evidence type="ECO:0000256" key="3">
    <source>
        <dbReference type="ARBA" id="ARBA00022679"/>
    </source>
</evidence>
<evidence type="ECO:0000256" key="2">
    <source>
        <dbReference type="ARBA" id="ARBA00022527"/>
    </source>
</evidence>
<name>A0A1J9Q9T3_9EURO</name>
<keyword evidence="2" id="KW-0723">Serine/threonine-protein kinase</keyword>
<feature type="region of interest" description="Disordered" evidence="10">
    <location>
        <begin position="1"/>
        <end position="31"/>
    </location>
</feature>
<dbReference type="GO" id="GO:0005524">
    <property type="term" value="F:ATP binding"/>
    <property type="evidence" value="ECO:0007669"/>
    <property type="project" value="UniProtKB-UniRule"/>
</dbReference>
<dbReference type="PANTHER" id="PTHR47634">
    <property type="entry name" value="PROTEIN KINASE DOMAIN-CONTAINING PROTEIN-RELATED"/>
    <property type="match status" value="1"/>
</dbReference>
<keyword evidence="5 12" id="KW-0418">Kinase</keyword>
<proteinExistence type="predicted"/>
<evidence type="ECO:0000256" key="8">
    <source>
        <dbReference type="ARBA" id="ARBA00048679"/>
    </source>
</evidence>
<dbReference type="Gene3D" id="1.10.510.10">
    <property type="entry name" value="Transferase(Phosphotransferase) domain 1"/>
    <property type="match status" value="2"/>
</dbReference>
<comment type="catalytic activity">
    <reaction evidence="7">
        <text>L-threonyl-[protein] + ATP = O-phospho-L-threonyl-[protein] + ADP + H(+)</text>
        <dbReference type="Rhea" id="RHEA:46608"/>
        <dbReference type="Rhea" id="RHEA-COMP:11060"/>
        <dbReference type="Rhea" id="RHEA-COMP:11605"/>
        <dbReference type="ChEBI" id="CHEBI:15378"/>
        <dbReference type="ChEBI" id="CHEBI:30013"/>
        <dbReference type="ChEBI" id="CHEBI:30616"/>
        <dbReference type="ChEBI" id="CHEBI:61977"/>
        <dbReference type="ChEBI" id="CHEBI:456216"/>
        <dbReference type="EC" id="2.7.11.1"/>
    </reaction>
</comment>
<keyword evidence="4 9" id="KW-0547">Nucleotide-binding</keyword>
<protein>
    <recommendedName>
        <fullName evidence="1">non-specific serine/threonine protein kinase</fullName>
        <ecNumber evidence="1">2.7.11.1</ecNumber>
    </recommendedName>
</protein>
<dbReference type="PANTHER" id="PTHR47634:SF9">
    <property type="entry name" value="PROTEIN KINASE DOMAIN-CONTAINING PROTEIN-RELATED"/>
    <property type="match status" value="1"/>
</dbReference>
<evidence type="ECO:0000256" key="5">
    <source>
        <dbReference type="ARBA" id="ARBA00022777"/>
    </source>
</evidence>